<sequence length="185" mass="20165">MAAPGLTHAFDLTINGPPGFASEGSSFSNLSAAYGQFPRHETRRLKPAADALRLVYEGSLKSADGTIEIPLLGGTDWMRLHETYADIDARVSCATKPGAAGPQLNCDVSYRGKIAFHGPMKALWAGEKSSLDWHEGYYYTSPVLESRSEQLAWVNETVFLGMGKITLTEAGNLQVVYRIFKVHAN</sequence>
<accession>A0A507AI56</accession>
<dbReference type="Proteomes" id="UP000319257">
    <property type="component" value="Unassembled WGS sequence"/>
</dbReference>
<dbReference type="Pfam" id="PF11578">
    <property type="entry name" value="DUF3237"/>
    <property type="match status" value="1"/>
</dbReference>
<proteinExistence type="predicted"/>
<reference evidence="1 2" key="1">
    <citation type="submission" date="2019-06" db="EMBL/GenBank/DDBJ databases">
        <title>Draft genome sequence of the filamentous fungus Phialemoniopsis curvata isolated from diesel fuel.</title>
        <authorList>
            <person name="Varaljay V.A."/>
            <person name="Lyon W.J."/>
            <person name="Crouch A.L."/>
            <person name="Drake C.E."/>
            <person name="Hollomon J.M."/>
            <person name="Nadeau L.J."/>
            <person name="Nunn H.S."/>
            <person name="Stevenson B.S."/>
            <person name="Bojanowski C.L."/>
            <person name="Crookes-Goodson W.J."/>
        </authorList>
    </citation>
    <scope>NUCLEOTIDE SEQUENCE [LARGE SCALE GENOMIC DNA]</scope>
    <source>
        <strain evidence="1 2">D216</strain>
    </source>
</reference>
<dbReference type="RefSeq" id="XP_030988484.1">
    <property type="nucleotide sequence ID" value="XM_031136439.1"/>
</dbReference>
<gene>
    <name evidence="1" type="ORF">E0L32_002269</name>
</gene>
<dbReference type="InParanoid" id="A0A507AI56"/>
<comment type="caution">
    <text evidence="1">The sequence shown here is derived from an EMBL/GenBank/DDBJ whole genome shotgun (WGS) entry which is preliminary data.</text>
</comment>
<evidence type="ECO:0000313" key="2">
    <source>
        <dbReference type="Proteomes" id="UP000319257"/>
    </source>
</evidence>
<dbReference type="OrthoDB" id="2544694at2759"/>
<keyword evidence="2" id="KW-1185">Reference proteome</keyword>
<dbReference type="AlphaFoldDB" id="A0A507AI56"/>
<name>A0A507AI56_9PEZI</name>
<protein>
    <submittedName>
        <fullName evidence="1">Uncharacterized protein</fullName>
    </submittedName>
</protein>
<evidence type="ECO:0000313" key="1">
    <source>
        <dbReference type="EMBL" id="TPX06773.1"/>
    </source>
</evidence>
<dbReference type="Gene3D" id="2.40.160.20">
    <property type="match status" value="1"/>
</dbReference>
<dbReference type="EMBL" id="SKBQ01000009">
    <property type="protein sequence ID" value="TPX06773.1"/>
    <property type="molecule type" value="Genomic_DNA"/>
</dbReference>
<organism evidence="1 2">
    <name type="scientific">Thyridium curvatum</name>
    <dbReference type="NCBI Taxonomy" id="1093900"/>
    <lineage>
        <taxon>Eukaryota</taxon>
        <taxon>Fungi</taxon>
        <taxon>Dikarya</taxon>
        <taxon>Ascomycota</taxon>
        <taxon>Pezizomycotina</taxon>
        <taxon>Sordariomycetes</taxon>
        <taxon>Sordariomycetidae</taxon>
        <taxon>Thyridiales</taxon>
        <taxon>Thyridiaceae</taxon>
        <taxon>Thyridium</taxon>
    </lineage>
</organism>
<dbReference type="GeneID" id="41969716"/>